<keyword evidence="3" id="KW-1185">Reference proteome</keyword>
<dbReference type="RefSeq" id="XP_066653998.1">
    <property type="nucleotide sequence ID" value="XM_066800857.1"/>
</dbReference>
<gene>
    <name evidence="2" type="ORF">J3D65DRAFT_630668</name>
</gene>
<evidence type="ECO:0000313" key="2">
    <source>
        <dbReference type="EMBL" id="KAK7535273.1"/>
    </source>
</evidence>
<accession>A0ABR1LJ72</accession>
<comment type="caution">
    <text evidence="2">The sequence shown here is derived from an EMBL/GenBank/DDBJ whole genome shotgun (WGS) entry which is preliminary data.</text>
</comment>
<name>A0ABR1LJ72_9PEZI</name>
<reference evidence="2 3" key="1">
    <citation type="submission" date="2024-04" db="EMBL/GenBank/DDBJ databases">
        <title>Phyllosticta paracitricarpa is synonymous to the EU quarantine fungus P. citricarpa based on phylogenomic analyses.</title>
        <authorList>
            <consortium name="Lawrence Berkeley National Laboratory"/>
            <person name="Van ingen-buijs V.A."/>
            <person name="Van westerhoven A.C."/>
            <person name="Haridas S."/>
            <person name="Skiadas P."/>
            <person name="Martin F."/>
            <person name="Groenewald J.Z."/>
            <person name="Crous P.W."/>
            <person name="Seidl M.F."/>
        </authorList>
    </citation>
    <scope>NUCLEOTIDE SEQUENCE [LARGE SCALE GENOMIC DNA]</scope>
    <source>
        <strain evidence="2 3">CPC 17464</strain>
    </source>
</reference>
<feature type="region of interest" description="Disordered" evidence="1">
    <location>
        <begin position="36"/>
        <end position="79"/>
    </location>
</feature>
<organism evidence="2 3">
    <name type="scientific">Phyllosticta citribraziliensis</name>
    <dbReference type="NCBI Taxonomy" id="989973"/>
    <lineage>
        <taxon>Eukaryota</taxon>
        <taxon>Fungi</taxon>
        <taxon>Dikarya</taxon>
        <taxon>Ascomycota</taxon>
        <taxon>Pezizomycotina</taxon>
        <taxon>Dothideomycetes</taxon>
        <taxon>Dothideomycetes incertae sedis</taxon>
        <taxon>Botryosphaeriales</taxon>
        <taxon>Phyllostictaceae</taxon>
        <taxon>Phyllosticta</taxon>
    </lineage>
</organism>
<protein>
    <submittedName>
        <fullName evidence="2">Uncharacterized protein</fullName>
    </submittedName>
</protein>
<feature type="compositionally biased region" description="Low complexity" evidence="1">
    <location>
        <begin position="118"/>
        <end position="128"/>
    </location>
</feature>
<dbReference type="Proteomes" id="UP001360953">
    <property type="component" value="Unassembled WGS sequence"/>
</dbReference>
<evidence type="ECO:0000256" key="1">
    <source>
        <dbReference type="SAM" id="MobiDB-lite"/>
    </source>
</evidence>
<sequence length="150" mass="15491">MAFCTLELHTFLSQADALTTSPFSLIPSNLYHTATTRSGASTGRMRPSRSTHPSHDLLMATPGTSTQPTEPPSLASKNTRRPGWPWLAGWLAGCLVGLSLAGGRTCAVWARLGSGSPSFSPSLSLSSGQAGGGAAAAAHRKTTAKANNDK</sequence>
<feature type="region of interest" description="Disordered" evidence="1">
    <location>
        <begin position="118"/>
        <end position="150"/>
    </location>
</feature>
<dbReference type="GeneID" id="92033763"/>
<proteinExistence type="predicted"/>
<evidence type="ECO:0000313" key="3">
    <source>
        <dbReference type="Proteomes" id="UP001360953"/>
    </source>
</evidence>
<dbReference type="EMBL" id="JBBPEH010000008">
    <property type="protein sequence ID" value="KAK7535273.1"/>
    <property type="molecule type" value="Genomic_DNA"/>
</dbReference>